<evidence type="ECO:0000256" key="1">
    <source>
        <dbReference type="SAM" id="MobiDB-lite"/>
    </source>
</evidence>
<evidence type="ECO:0000313" key="3">
    <source>
        <dbReference type="Proteomes" id="UP001178507"/>
    </source>
</evidence>
<accession>A0AA36J1F4</accession>
<feature type="region of interest" description="Disordered" evidence="1">
    <location>
        <begin position="199"/>
        <end position="222"/>
    </location>
</feature>
<comment type="caution">
    <text evidence="2">The sequence shown here is derived from an EMBL/GenBank/DDBJ whole genome shotgun (WGS) entry which is preliminary data.</text>
</comment>
<reference evidence="2" key="1">
    <citation type="submission" date="2023-08" db="EMBL/GenBank/DDBJ databases">
        <authorList>
            <person name="Chen Y."/>
            <person name="Shah S."/>
            <person name="Dougan E. K."/>
            <person name="Thang M."/>
            <person name="Chan C."/>
        </authorList>
    </citation>
    <scope>NUCLEOTIDE SEQUENCE</scope>
</reference>
<protein>
    <submittedName>
        <fullName evidence="2">Uncharacterized protein</fullName>
    </submittedName>
</protein>
<sequence length="267" mass="29198">MCELGDMLEEKTLPQSSCRARELQALALSLVLNSRLRQPGGFSLFNELHLAGAKSKASEEVEPADPWGIPRIKCWADATDDEDEQILRGRPAAKPRPKRIYSRRVLLQARPRSSGGGIGAEAALPVARRLDLAPEAQRTSVVETRRRRPAEHFFDPASAESTFEAVLAWLEPDARQRRVSFAAAQAALPLPEKSPLRAGEAALEEEASEDVVGEATSAPRQGDGCSGNFRWPWVMIWALLLLLSYFWAPGAQPAVQAARPGVSFAPQ</sequence>
<name>A0AA36J1F4_9DINO</name>
<feature type="compositionally biased region" description="Acidic residues" evidence="1">
    <location>
        <begin position="202"/>
        <end position="212"/>
    </location>
</feature>
<evidence type="ECO:0000313" key="2">
    <source>
        <dbReference type="EMBL" id="CAJ1397347.1"/>
    </source>
</evidence>
<dbReference type="Proteomes" id="UP001178507">
    <property type="component" value="Unassembled WGS sequence"/>
</dbReference>
<dbReference type="EMBL" id="CAUJNA010003263">
    <property type="protein sequence ID" value="CAJ1397347.1"/>
    <property type="molecule type" value="Genomic_DNA"/>
</dbReference>
<proteinExistence type="predicted"/>
<dbReference type="AlphaFoldDB" id="A0AA36J1F4"/>
<gene>
    <name evidence="2" type="ORF">EVOR1521_LOCUS21384</name>
</gene>
<keyword evidence="3" id="KW-1185">Reference proteome</keyword>
<organism evidence="2 3">
    <name type="scientific">Effrenium voratum</name>
    <dbReference type="NCBI Taxonomy" id="2562239"/>
    <lineage>
        <taxon>Eukaryota</taxon>
        <taxon>Sar</taxon>
        <taxon>Alveolata</taxon>
        <taxon>Dinophyceae</taxon>
        <taxon>Suessiales</taxon>
        <taxon>Symbiodiniaceae</taxon>
        <taxon>Effrenium</taxon>
    </lineage>
</organism>